<dbReference type="OrthoDB" id="4333273at2"/>
<sequence length="77" mass="8481">MTAIEQYLIDTYRASQHGTPMPPPPGRDDLAVLGSVRTAAQFEAAVAGAPTTHPWRHAWQQGWHHALTRLLHGTRAC</sequence>
<comment type="caution">
    <text evidence="1">The sequence shown here is derived from an EMBL/GenBank/DDBJ whole genome shotgun (WGS) entry which is preliminary data.</text>
</comment>
<evidence type="ECO:0000313" key="1">
    <source>
        <dbReference type="EMBL" id="KJY29887.1"/>
    </source>
</evidence>
<accession>A0A0F4J695</accession>
<dbReference type="PATRIC" id="fig|68223.7.peg.220"/>
<dbReference type="RefSeq" id="WP_045949234.1">
    <property type="nucleotide sequence ID" value="NZ_JZWV01000607.1"/>
</dbReference>
<protein>
    <submittedName>
        <fullName evidence="1">Uncharacterized protein</fullName>
    </submittedName>
</protein>
<dbReference type="EMBL" id="JZWV01000607">
    <property type="protein sequence ID" value="KJY29887.1"/>
    <property type="molecule type" value="Genomic_DNA"/>
</dbReference>
<proteinExistence type="predicted"/>
<dbReference type="Proteomes" id="UP000033551">
    <property type="component" value="Unassembled WGS sequence"/>
</dbReference>
<dbReference type="AlphaFoldDB" id="A0A0F4J695"/>
<reference evidence="1 2" key="1">
    <citation type="submission" date="2015-02" db="EMBL/GenBank/DDBJ databases">
        <authorList>
            <person name="Ju K.-S."/>
            <person name="Doroghazi J.R."/>
            <person name="Metcalf W."/>
        </authorList>
    </citation>
    <scope>NUCLEOTIDE SEQUENCE [LARGE SCALE GENOMIC DNA]</scope>
    <source>
        <strain evidence="1 2">NRRL ISP-5550</strain>
    </source>
</reference>
<name>A0A0F4J695_9ACTN</name>
<gene>
    <name evidence="1" type="ORF">VR44_21705</name>
</gene>
<keyword evidence="2" id="KW-1185">Reference proteome</keyword>
<organism evidence="1 2">
    <name type="scientific">Streptomyces katrae</name>
    <dbReference type="NCBI Taxonomy" id="68223"/>
    <lineage>
        <taxon>Bacteria</taxon>
        <taxon>Bacillati</taxon>
        <taxon>Actinomycetota</taxon>
        <taxon>Actinomycetes</taxon>
        <taxon>Kitasatosporales</taxon>
        <taxon>Streptomycetaceae</taxon>
        <taxon>Streptomyces</taxon>
    </lineage>
</organism>
<evidence type="ECO:0000313" key="2">
    <source>
        <dbReference type="Proteomes" id="UP000033551"/>
    </source>
</evidence>